<comment type="caution">
    <text evidence="1">The sequence shown here is derived from an EMBL/GenBank/DDBJ whole genome shotgun (WGS) entry which is preliminary data.</text>
</comment>
<reference evidence="1" key="1">
    <citation type="submission" date="2017-03" db="EMBL/GenBank/DDBJ databases">
        <authorList>
            <person name="Monnet C."/>
        </authorList>
    </citation>
    <scope>NUCLEOTIDE SEQUENCE [LARGE SCALE GENOMIC DNA]</scope>
    <source>
        <strain evidence="1">ATCC 9175</strain>
    </source>
</reference>
<proteinExistence type="predicted"/>
<organism evidence="1 2">
    <name type="scientific">Brevibacterium aurantiacum</name>
    <dbReference type="NCBI Taxonomy" id="273384"/>
    <lineage>
        <taxon>Bacteria</taxon>
        <taxon>Bacillati</taxon>
        <taxon>Actinomycetota</taxon>
        <taxon>Actinomycetes</taxon>
        <taxon>Micrococcales</taxon>
        <taxon>Brevibacteriaceae</taxon>
        <taxon>Brevibacterium</taxon>
    </lineage>
</organism>
<evidence type="ECO:0000313" key="2">
    <source>
        <dbReference type="Proteomes" id="UP000234525"/>
    </source>
</evidence>
<dbReference type="EMBL" id="FXZB01000028">
    <property type="protein sequence ID" value="SMX96776.1"/>
    <property type="molecule type" value="Genomic_DNA"/>
</dbReference>
<dbReference type="AlphaFoldDB" id="A0A2H1KAR3"/>
<dbReference type="Proteomes" id="UP000234525">
    <property type="component" value="Unassembled WGS sequence"/>
</dbReference>
<sequence>MGADAGGDLPQRIGSRYVQCHRRQRLLRKRLEVHGTQHLPPVPGTDNQPNEFCDRFVHYRPEMARGAYLDEYDSHAEAVEAADRTFTPESISPSAQVEGKAALGDWISHTLVMSR</sequence>
<keyword evidence="2" id="KW-1185">Reference proteome</keyword>
<dbReference type="RefSeq" id="WP_244223316.1">
    <property type="nucleotide sequence ID" value="NZ_BJME01000028.1"/>
</dbReference>
<gene>
    <name evidence="1" type="ORF">BAUR9175_03306</name>
</gene>
<evidence type="ECO:0000313" key="1">
    <source>
        <dbReference type="EMBL" id="SMX96776.1"/>
    </source>
</evidence>
<protein>
    <submittedName>
        <fullName evidence="1">Uncharacterized protein</fullName>
    </submittedName>
</protein>
<accession>A0A2H1KAR3</accession>
<name>A0A2H1KAR3_BREAU</name>